<sequence>MTLFEKHIDAIEIAVKTAYWMCFAAGFTLLFAGHVTVLMAIAIGTMWLSRATLRHIKKTRTRWDDATAEELELRREQQHAHRERELRLQIRRLQRPEGRGDGP</sequence>
<comment type="caution">
    <text evidence="2">The sequence shown here is derived from an EMBL/GenBank/DDBJ whole genome shotgun (WGS) entry which is preliminary data.</text>
</comment>
<feature type="transmembrane region" description="Helical" evidence="1">
    <location>
        <begin position="18"/>
        <end position="48"/>
    </location>
</feature>
<dbReference type="EMBL" id="JBHTEE010000001">
    <property type="protein sequence ID" value="MFC7602320.1"/>
    <property type="molecule type" value="Genomic_DNA"/>
</dbReference>
<protein>
    <submittedName>
        <fullName evidence="2">Uncharacterized protein</fullName>
    </submittedName>
</protein>
<keyword evidence="1" id="KW-0812">Transmembrane</keyword>
<organism evidence="2 3">
    <name type="scientific">Streptosporangium amethystogenes subsp. fukuiense</name>
    <dbReference type="NCBI Taxonomy" id="698418"/>
    <lineage>
        <taxon>Bacteria</taxon>
        <taxon>Bacillati</taxon>
        <taxon>Actinomycetota</taxon>
        <taxon>Actinomycetes</taxon>
        <taxon>Streptosporangiales</taxon>
        <taxon>Streptosporangiaceae</taxon>
        <taxon>Streptosporangium</taxon>
    </lineage>
</organism>
<evidence type="ECO:0000313" key="3">
    <source>
        <dbReference type="Proteomes" id="UP001596514"/>
    </source>
</evidence>
<keyword evidence="1" id="KW-0472">Membrane</keyword>
<dbReference type="RefSeq" id="WP_343976381.1">
    <property type="nucleotide sequence ID" value="NZ_BAAAGK010000138.1"/>
</dbReference>
<name>A0ABW2T129_9ACTN</name>
<keyword evidence="3" id="KW-1185">Reference proteome</keyword>
<evidence type="ECO:0000256" key="1">
    <source>
        <dbReference type="SAM" id="Phobius"/>
    </source>
</evidence>
<accession>A0ABW2T129</accession>
<keyword evidence="1" id="KW-1133">Transmembrane helix</keyword>
<proteinExistence type="predicted"/>
<dbReference type="Proteomes" id="UP001596514">
    <property type="component" value="Unassembled WGS sequence"/>
</dbReference>
<gene>
    <name evidence="2" type="ORF">ACFQVD_19655</name>
</gene>
<reference evidence="3" key="1">
    <citation type="journal article" date="2019" name="Int. J. Syst. Evol. Microbiol.">
        <title>The Global Catalogue of Microorganisms (GCM) 10K type strain sequencing project: providing services to taxonomists for standard genome sequencing and annotation.</title>
        <authorList>
            <consortium name="The Broad Institute Genomics Platform"/>
            <consortium name="The Broad Institute Genome Sequencing Center for Infectious Disease"/>
            <person name="Wu L."/>
            <person name="Ma J."/>
        </authorList>
    </citation>
    <scope>NUCLEOTIDE SEQUENCE [LARGE SCALE GENOMIC DNA]</scope>
    <source>
        <strain evidence="3">JCM 10083</strain>
    </source>
</reference>
<evidence type="ECO:0000313" key="2">
    <source>
        <dbReference type="EMBL" id="MFC7602320.1"/>
    </source>
</evidence>